<keyword evidence="4 9" id="KW-0068">Autocatalytic cleavage</keyword>
<keyword evidence="3 9" id="KW-0210">Decarboxylase</keyword>
<dbReference type="UniPathway" id="UPA00028">
    <property type="reaction ID" value="UER00002"/>
</dbReference>
<comment type="subunit">
    <text evidence="9">Heterooctamer of four alpha and four beta subunits.</text>
</comment>
<feature type="active site" description="Schiff-base intermediate with substrate; via pyruvic acid" evidence="9 10">
    <location>
        <position position="25"/>
    </location>
</feature>
<dbReference type="SUPFAM" id="SSF50692">
    <property type="entry name" value="ADC-like"/>
    <property type="match status" value="1"/>
</dbReference>
<comment type="cofactor">
    <cofactor evidence="9 10">
        <name>pyruvate</name>
        <dbReference type="ChEBI" id="CHEBI:15361"/>
    </cofactor>
    <text evidence="9 10">Binds 1 pyruvoyl group covalently per subunit.</text>
</comment>
<evidence type="ECO:0000256" key="12">
    <source>
        <dbReference type="PIRSR" id="PIRSR006246-3"/>
    </source>
</evidence>
<keyword evidence="7 9" id="KW-0704">Schiff base</keyword>
<comment type="PTM">
    <text evidence="9 12">Is synthesized initially as an inactive proenzyme, which is activated by self-cleavage at a specific serine bond to produce a beta-subunit with a hydroxyl group at its C-terminus and an alpha-subunit with a pyruvoyl group at its N-terminus.</text>
</comment>
<feature type="binding site" evidence="9 11">
    <location>
        <position position="57"/>
    </location>
    <ligand>
        <name>substrate</name>
    </ligand>
</feature>
<gene>
    <name evidence="9" type="primary">panD</name>
    <name evidence="14" type="ORF">A1359_19215</name>
</gene>
<feature type="binding site" evidence="9 11">
    <location>
        <begin position="73"/>
        <end position="75"/>
    </location>
    <ligand>
        <name>substrate</name>
    </ligand>
</feature>
<dbReference type="CDD" id="cd06919">
    <property type="entry name" value="Asp_decarbox"/>
    <property type="match status" value="1"/>
</dbReference>
<dbReference type="AlphaFoldDB" id="A0A177NUW7"/>
<dbReference type="Proteomes" id="UP000078476">
    <property type="component" value="Unassembled WGS sequence"/>
</dbReference>
<dbReference type="InterPro" id="IPR003190">
    <property type="entry name" value="Asp_decarbox"/>
</dbReference>
<reference evidence="14 15" key="1">
    <citation type="submission" date="2016-03" db="EMBL/GenBank/DDBJ databases">
        <authorList>
            <person name="Ploux O."/>
        </authorList>
    </citation>
    <scope>NUCLEOTIDE SEQUENCE [LARGE SCALE GENOMIC DNA]</scope>
    <source>
        <strain evidence="14 15">R-45370</strain>
    </source>
</reference>
<evidence type="ECO:0000256" key="11">
    <source>
        <dbReference type="PIRSR" id="PIRSR006246-2"/>
    </source>
</evidence>
<keyword evidence="2 9" id="KW-0566">Pantothenate biosynthesis</keyword>
<evidence type="ECO:0000256" key="10">
    <source>
        <dbReference type="PIRSR" id="PIRSR006246-1"/>
    </source>
</evidence>
<dbReference type="PANTHER" id="PTHR21012">
    <property type="entry name" value="ASPARTATE 1-DECARBOXYLASE"/>
    <property type="match status" value="1"/>
</dbReference>
<comment type="catalytic activity">
    <reaction evidence="9">
        <text>L-aspartate + H(+) = beta-alanine + CO2</text>
        <dbReference type="Rhea" id="RHEA:19497"/>
        <dbReference type="ChEBI" id="CHEBI:15378"/>
        <dbReference type="ChEBI" id="CHEBI:16526"/>
        <dbReference type="ChEBI" id="CHEBI:29991"/>
        <dbReference type="ChEBI" id="CHEBI:57966"/>
        <dbReference type="EC" id="4.1.1.11"/>
    </reaction>
</comment>
<evidence type="ECO:0000256" key="2">
    <source>
        <dbReference type="ARBA" id="ARBA00022655"/>
    </source>
</evidence>
<name>A0A177NUW7_9GAMM</name>
<sequence length="126" mass="13858">MHINMLKAKLHRARVTHSELDYEGSCAIDGKILDFSGIREYEQIHIYNINNGQRFSTYAIRAADGSGVFSINGAAARLACPGDLIIVAAFASLDEKEMKNYKPTLVYFDGNNNISHSSHSIPVQAA</sequence>
<feature type="chain" id="PRO_5011335824" description="Aspartate 1-decarboxylase beta chain" evidence="9 13">
    <location>
        <begin position="1"/>
        <end position="24"/>
    </location>
</feature>
<dbReference type="Gene3D" id="2.40.40.20">
    <property type="match status" value="1"/>
</dbReference>
<evidence type="ECO:0000256" key="9">
    <source>
        <dbReference type="HAMAP-Rule" id="MF_00446"/>
    </source>
</evidence>
<organism evidence="14 15">
    <name type="scientific">Methylomonas lenta</name>
    <dbReference type="NCBI Taxonomy" id="980561"/>
    <lineage>
        <taxon>Bacteria</taxon>
        <taxon>Pseudomonadati</taxon>
        <taxon>Pseudomonadota</taxon>
        <taxon>Gammaproteobacteria</taxon>
        <taxon>Methylococcales</taxon>
        <taxon>Methylococcaceae</taxon>
        <taxon>Methylomonas</taxon>
    </lineage>
</organism>
<dbReference type="EC" id="4.1.1.11" evidence="9"/>
<evidence type="ECO:0000313" key="15">
    <source>
        <dbReference type="Proteomes" id="UP000078476"/>
    </source>
</evidence>
<evidence type="ECO:0000256" key="5">
    <source>
        <dbReference type="ARBA" id="ARBA00023145"/>
    </source>
</evidence>
<evidence type="ECO:0000256" key="4">
    <source>
        <dbReference type="ARBA" id="ARBA00022813"/>
    </source>
</evidence>
<comment type="function">
    <text evidence="9">Catalyzes the pyruvoyl-dependent decarboxylation of aspartate to produce beta-alanine.</text>
</comment>
<comment type="similarity">
    <text evidence="9">Belongs to the PanD family.</text>
</comment>
<comment type="caution">
    <text evidence="14">The sequence shown here is derived from an EMBL/GenBank/DDBJ whole genome shotgun (WGS) entry which is preliminary data.</text>
</comment>
<evidence type="ECO:0000256" key="3">
    <source>
        <dbReference type="ARBA" id="ARBA00022793"/>
    </source>
</evidence>
<dbReference type="HAMAP" id="MF_00446">
    <property type="entry name" value="PanD"/>
    <property type="match status" value="1"/>
</dbReference>
<protein>
    <recommendedName>
        <fullName evidence="9">Aspartate 1-decarboxylase</fullName>
        <ecNumber evidence="9">4.1.1.11</ecNumber>
    </recommendedName>
    <alternativeName>
        <fullName evidence="9">Aspartate alpha-decarboxylase</fullName>
    </alternativeName>
    <component>
        <recommendedName>
            <fullName evidence="9">Aspartate 1-decarboxylase beta chain</fullName>
        </recommendedName>
    </component>
    <component>
        <recommendedName>
            <fullName evidence="9">Aspartate 1-decarboxylase alpha chain</fullName>
        </recommendedName>
    </component>
</protein>
<dbReference type="PIRSF" id="PIRSF006246">
    <property type="entry name" value="Asp_decarbox"/>
    <property type="match status" value="1"/>
</dbReference>
<dbReference type="GO" id="GO:0006523">
    <property type="term" value="P:alanine biosynthetic process"/>
    <property type="evidence" value="ECO:0007669"/>
    <property type="project" value="InterPro"/>
</dbReference>
<evidence type="ECO:0000256" key="13">
    <source>
        <dbReference type="PIRSR" id="PIRSR006246-5"/>
    </source>
</evidence>
<dbReference type="STRING" id="980561.A1359_19215"/>
<dbReference type="Pfam" id="PF02261">
    <property type="entry name" value="Asp_decarbox"/>
    <property type="match status" value="1"/>
</dbReference>
<proteinExistence type="inferred from homology"/>
<feature type="modified residue" description="Pyruvic acid (Ser)" evidence="9 12">
    <location>
        <position position="25"/>
    </location>
</feature>
<dbReference type="GO" id="GO:0015940">
    <property type="term" value="P:pantothenate biosynthetic process"/>
    <property type="evidence" value="ECO:0007669"/>
    <property type="project" value="UniProtKB-UniRule"/>
</dbReference>
<keyword evidence="8 9" id="KW-0670">Pyruvate</keyword>
<dbReference type="InterPro" id="IPR009010">
    <property type="entry name" value="Asp_de-COase-like_dom_sf"/>
</dbReference>
<dbReference type="OrthoDB" id="9803983at2"/>
<evidence type="ECO:0000256" key="8">
    <source>
        <dbReference type="ARBA" id="ARBA00023317"/>
    </source>
</evidence>
<dbReference type="EMBL" id="LUUI01000008">
    <property type="protein sequence ID" value="OAI21572.1"/>
    <property type="molecule type" value="Genomic_DNA"/>
</dbReference>
<keyword evidence="1 9" id="KW-0963">Cytoplasm</keyword>
<keyword evidence="15" id="KW-1185">Reference proteome</keyword>
<comment type="subcellular location">
    <subcellularLocation>
        <location evidence="9">Cytoplasm</location>
    </subcellularLocation>
</comment>
<dbReference type="PANTHER" id="PTHR21012:SF0">
    <property type="entry name" value="ASPARTATE 1-DECARBOXYLASE"/>
    <property type="match status" value="1"/>
</dbReference>
<dbReference type="RefSeq" id="WP_066976416.1">
    <property type="nucleotide sequence ID" value="NZ_LUUI01000008.1"/>
</dbReference>
<dbReference type="GO" id="GO:0005829">
    <property type="term" value="C:cytosol"/>
    <property type="evidence" value="ECO:0007669"/>
    <property type="project" value="TreeGrafter"/>
</dbReference>
<feature type="active site" description="Proton donor" evidence="9 10">
    <location>
        <position position="58"/>
    </location>
</feature>
<comment type="pathway">
    <text evidence="9">Cofactor biosynthesis; (R)-pantothenate biosynthesis; beta-alanine from L-aspartate: step 1/1.</text>
</comment>
<dbReference type="NCBIfam" id="TIGR00223">
    <property type="entry name" value="panD"/>
    <property type="match status" value="1"/>
</dbReference>
<evidence type="ECO:0000256" key="6">
    <source>
        <dbReference type="ARBA" id="ARBA00023239"/>
    </source>
</evidence>
<evidence type="ECO:0000256" key="1">
    <source>
        <dbReference type="ARBA" id="ARBA00022490"/>
    </source>
</evidence>
<accession>A0A177NUW7</accession>
<dbReference type="GO" id="GO:0004068">
    <property type="term" value="F:aspartate 1-decarboxylase activity"/>
    <property type="evidence" value="ECO:0007669"/>
    <property type="project" value="UniProtKB-UniRule"/>
</dbReference>
<keyword evidence="6 9" id="KW-0456">Lyase</keyword>
<evidence type="ECO:0000313" key="14">
    <source>
        <dbReference type="EMBL" id="OAI21572.1"/>
    </source>
</evidence>
<feature type="chain" id="PRO_5011335825" description="Aspartate 1-decarboxylase alpha chain" evidence="9 13">
    <location>
        <begin position="25"/>
        <end position="126"/>
    </location>
</feature>
<keyword evidence="5 9" id="KW-0865">Zymogen</keyword>
<evidence type="ECO:0000256" key="7">
    <source>
        <dbReference type="ARBA" id="ARBA00023270"/>
    </source>
</evidence>